<reference evidence="2 3" key="1">
    <citation type="submission" date="2024-07" db="EMBL/GenBank/DDBJ databases">
        <title>Section-level genome sequencing and comparative genomics of Aspergillus sections Usti and Cavernicolus.</title>
        <authorList>
            <consortium name="Lawrence Berkeley National Laboratory"/>
            <person name="Nybo J.L."/>
            <person name="Vesth T.C."/>
            <person name="Theobald S."/>
            <person name="Frisvad J.C."/>
            <person name="Larsen T.O."/>
            <person name="Kjaerboelling I."/>
            <person name="Rothschild-Mancinelli K."/>
            <person name="Lyhne E.K."/>
            <person name="Kogle M.E."/>
            <person name="Barry K."/>
            <person name="Clum A."/>
            <person name="Na H."/>
            <person name="Ledsgaard L."/>
            <person name="Lin J."/>
            <person name="Lipzen A."/>
            <person name="Kuo A."/>
            <person name="Riley R."/>
            <person name="Mondo S."/>
            <person name="LaButti K."/>
            <person name="Haridas S."/>
            <person name="Pangalinan J."/>
            <person name="Salamov A.A."/>
            <person name="Simmons B.A."/>
            <person name="Magnuson J.K."/>
            <person name="Chen J."/>
            <person name="Drula E."/>
            <person name="Henrissat B."/>
            <person name="Wiebenga A."/>
            <person name="Lubbers R.J."/>
            <person name="Gomes A.C."/>
            <person name="Makela M.R."/>
            <person name="Stajich J."/>
            <person name="Grigoriev I.V."/>
            <person name="Mortensen U.H."/>
            <person name="De vries R.P."/>
            <person name="Baker S.E."/>
            <person name="Andersen M.R."/>
        </authorList>
    </citation>
    <scope>NUCLEOTIDE SEQUENCE [LARGE SCALE GENOMIC DNA]</scope>
    <source>
        <strain evidence="2 3">CBS 600.67</strain>
    </source>
</reference>
<sequence length="589" mass="67014">MYKLDYTAAREAAAARTESVVPVFKMKKTKEEFRIARKQLKEDMWALREEGHGDQVLVGDYALQYDHEMVENMTDMTEPEMLDDVESDENTDHGGTSEQHGGITTGAADISGAEEDEYEMAEEEGKYGRRTDPPACIVSHPWHILDYHLYLCSAEGAQTLEARRDGTYLYDGIDCRRLPYEEFVEDRGLMSFCFPGDQPQLLFSILPIADRQHFADRDPSFDGRHYVLGFDYDCKTLYARHFDWFPHDLSDIWCIWDSSSNVYATTVPDLMRLMDTSLGKGETHVGTGILSSSPYCLALESNDDPGLEIIIATLWCQWLLDFSEVLFKSTTGSLPEFQQRLGSYVELGRLVLQRASYRAWFAVRDGHLKNKFKCKTTINQYTNDLYTFEKSAEDGSLKGQPWTAPGLETCNHIRHNERMQRKKRVVQRLEDLFVVPETEATESQEAMFQEILAKAQQSTIDCSTIASADIPRTPSPKTQQDTPTLSERCLSPRSPEIVTPTTEPWDEFEDAAAYHHIPLPVLLERALELVQAHPKLDSFVNRGQLGYLLADMGIEIQPPALGCDGRRWKMDVHLDEDSPTSGLLPRVEF</sequence>
<keyword evidence="3" id="KW-1185">Reference proteome</keyword>
<feature type="region of interest" description="Disordered" evidence="1">
    <location>
        <begin position="85"/>
        <end position="106"/>
    </location>
</feature>
<accession>A0ABR4IWE1</accession>
<dbReference type="EMBL" id="JBFXLS010000007">
    <property type="protein sequence ID" value="KAL2831986.1"/>
    <property type="molecule type" value="Genomic_DNA"/>
</dbReference>
<evidence type="ECO:0000313" key="2">
    <source>
        <dbReference type="EMBL" id="KAL2831986.1"/>
    </source>
</evidence>
<gene>
    <name evidence="2" type="ORF">BDW59DRAFT_181420</name>
</gene>
<feature type="compositionally biased region" description="Polar residues" evidence="1">
    <location>
        <begin position="475"/>
        <end position="485"/>
    </location>
</feature>
<evidence type="ECO:0000313" key="3">
    <source>
        <dbReference type="Proteomes" id="UP001610335"/>
    </source>
</evidence>
<name>A0ABR4IWE1_9EURO</name>
<organism evidence="2 3">
    <name type="scientific">Aspergillus cavernicola</name>
    <dbReference type="NCBI Taxonomy" id="176166"/>
    <lineage>
        <taxon>Eukaryota</taxon>
        <taxon>Fungi</taxon>
        <taxon>Dikarya</taxon>
        <taxon>Ascomycota</taxon>
        <taxon>Pezizomycotina</taxon>
        <taxon>Eurotiomycetes</taxon>
        <taxon>Eurotiomycetidae</taxon>
        <taxon>Eurotiales</taxon>
        <taxon>Aspergillaceae</taxon>
        <taxon>Aspergillus</taxon>
        <taxon>Aspergillus subgen. Nidulantes</taxon>
    </lineage>
</organism>
<proteinExistence type="predicted"/>
<feature type="region of interest" description="Disordered" evidence="1">
    <location>
        <begin position="467"/>
        <end position="499"/>
    </location>
</feature>
<evidence type="ECO:0000256" key="1">
    <source>
        <dbReference type="SAM" id="MobiDB-lite"/>
    </source>
</evidence>
<protein>
    <submittedName>
        <fullName evidence="2">Uncharacterized protein</fullName>
    </submittedName>
</protein>
<comment type="caution">
    <text evidence="2">The sequence shown here is derived from an EMBL/GenBank/DDBJ whole genome shotgun (WGS) entry which is preliminary data.</text>
</comment>
<dbReference type="Proteomes" id="UP001610335">
    <property type="component" value="Unassembled WGS sequence"/>
</dbReference>